<name>G8DUB5_STRSU</name>
<dbReference type="AlphaFoldDB" id="G8DUB5"/>
<gene>
    <name evidence="1" type="primary">cps25H</name>
</gene>
<dbReference type="Gene3D" id="3.40.50.1000">
    <property type="entry name" value="HAD superfamily/HAD-like"/>
    <property type="match status" value="1"/>
</dbReference>
<dbReference type="RefSeq" id="WP_050573106.1">
    <property type="nucleotide sequence ID" value="NZ_JABTZO010000005.1"/>
</dbReference>
<dbReference type="InterPro" id="IPR036412">
    <property type="entry name" value="HAD-like_sf"/>
</dbReference>
<organism evidence="1">
    <name type="scientific">Streptococcus suis</name>
    <dbReference type="NCBI Taxonomy" id="1307"/>
    <lineage>
        <taxon>Bacteria</taxon>
        <taxon>Bacillati</taxon>
        <taxon>Bacillota</taxon>
        <taxon>Bacilli</taxon>
        <taxon>Lactobacillales</taxon>
        <taxon>Streptococcaceae</taxon>
        <taxon>Streptococcus</taxon>
    </lineage>
</organism>
<protein>
    <submittedName>
        <fullName evidence="1">Cps25H</fullName>
    </submittedName>
</protein>
<dbReference type="EMBL" id="JF273656">
    <property type="protein sequence ID" value="AEH57616.1"/>
    <property type="molecule type" value="Genomic_DNA"/>
</dbReference>
<dbReference type="InterPro" id="IPR023214">
    <property type="entry name" value="HAD_sf"/>
</dbReference>
<proteinExistence type="predicted"/>
<sequence>MMTLESWILKKVLSPKKMKLDIKDVQKYQVISFDVFDTLLKRDVKLPTDIFDVMAKDIINKELAENFKALRIQAEKNSRKYSLKKEISLEEIYEKFSGITESERQRLIKLEKETESRFLHANIDVLNIYKECVRQGKKVYVISDMYLPTDFIAEVLAREGFCGYTKLFVSSDYNAVKSDSSLFDIVRNDQNIEISDWIHIGDSYQSDKKAAEAIGIGTFQIPTAYSKLYGRAVAQTDDLEDNILLNFINNRIPNNSSDYYKFGYNYFGPFLWKYVNWLHKEFLSYDPKKIFFFSRDGLIMKEAYEIIFASNFSSDYLEVSRKALRIPILYIDNELSTIIDMLPPSGYFTLEMLLDCVGIEESEISTLLTQYKYVVNQNLTAREIVKDEKFNNFYDEIRPLIIQKSKSSYELLARYLSDHKVDGKFAIVDIGWSGGMQRYLIETLEKLSIKNEIQGYYTGIVPYVKRNTKVIPNLKMSGYLFDFLNDANAVDIRKGYVGLFETFFLEQDGSVSGYTEDSNGLVKAMRESYEYRDSDGEPSFELIAVQEIQKAALDFISDVNRVDYIKSDSYSKLALFNGIYSVGKTPSKKELQLFGDFRFFDDGIENKLANPRSIIHYIFKPKDFKSDLMKSRWKIGFLKKLFKVNLYKK</sequence>
<dbReference type="Gene3D" id="1.10.150.400">
    <property type="match status" value="1"/>
</dbReference>
<evidence type="ECO:0000313" key="1">
    <source>
        <dbReference type="EMBL" id="AEH57616.1"/>
    </source>
</evidence>
<reference evidence="1" key="1">
    <citation type="journal article" date="2011" name="FEMS Microbiol. Lett.">
        <title>Genetic analysis of the capsular polysaccharide synthesis locus in 15 Streptococcus suis serotypes.</title>
        <authorList>
            <person name="Wang K."/>
            <person name="Fan W."/>
            <person name="Cai L."/>
            <person name="Huang B."/>
            <person name="Lu C."/>
        </authorList>
    </citation>
    <scope>NUCLEOTIDE SEQUENCE</scope>
    <source>
        <strain evidence="1">89-3576-3</strain>
    </source>
</reference>
<dbReference type="SUPFAM" id="SSF56784">
    <property type="entry name" value="HAD-like"/>
    <property type="match status" value="1"/>
</dbReference>
<accession>G8DUB5</accession>